<proteinExistence type="predicted"/>
<dbReference type="PANTHER" id="PTHR46401">
    <property type="entry name" value="GLYCOSYLTRANSFERASE WBBK-RELATED"/>
    <property type="match status" value="1"/>
</dbReference>
<dbReference type="GO" id="GO:0016757">
    <property type="term" value="F:glycosyltransferase activity"/>
    <property type="evidence" value="ECO:0007669"/>
    <property type="project" value="InterPro"/>
</dbReference>
<dbReference type="Proteomes" id="UP000230340">
    <property type="component" value="Unassembled WGS sequence"/>
</dbReference>
<protein>
    <recommendedName>
        <fullName evidence="2">Glycosyl transferase family 1 domain-containing protein</fullName>
    </recommendedName>
</protein>
<comment type="caution">
    <text evidence="3">The sequence shown here is derived from an EMBL/GenBank/DDBJ whole genome shotgun (WGS) entry which is preliminary data.</text>
</comment>
<dbReference type="InterPro" id="IPR001296">
    <property type="entry name" value="Glyco_trans_1"/>
</dbReference>
<evidence type="ECO:0000313" key="3">
    <source>
        <dbReference type="EMBL" id="PIS22939.1"/>
    </source>
</evidence>
<organism evidence="3 4">
    <name type="scientific">candidate division WWE3 bacterium CG08_land_8_20_14_0_20_40_13</name>
    <dbReference type="NCBI Taxonomy" id="1975084"/>
    <lineage>
        <taxon>Bacteria</taxon>
        <taxon>Katanobacteria</taxon>
    </lineage>
</organism>
<evidence type="ECO:0000256" key="1">
    <source>
        <dbReference type="ARBA" id="ARBA00022679"/>
    </source>
</evidence>
<dbReference type="PANTHER" id="PTHR46401:SF2">
    <property type="entry name" value="GLYCOSYLTRANSFERASE WBBK-RELATED"/>
    <property type="match status" value="1"/>
</dbReference>
<sequence length="385" mass="43996">MKIGIDARLYSQAGIGRYIRNILLALVKIDQNNNYVVYLGEEDISNFKFSILNFQNRNIQVKSANYPWYSVSEQICFPIRLYKDKLDLLFVPHFNAPVLYFKKTVVTVHDMIMHKEIPSLEVSTRPAPLFNFRRFVYKIVFFFSILKAKKIFVPTRYVGELLLNYAHFNVASKIIVTPEAVDPVFVNINDKLSFDLTRVGVNKPYLLYVGSAYPHKNLKDLVIAFKNVLPNFEEKVQLIILGKRDIFLGRLREFSKSLGLEESVIFPSFVEGMEKINDSVLKSFYQNANSYITASLDEGFNLTPLEAIANGIPCAISDIPAHREIYQGAALFFNPLSIKEIEEALVKIVQDQKLRASLTKDGTILLSKYSWGKTARTTLNGFLSF</sequence>
<accession>A0A2H0XFM2</accession>
<dbReference type="EMBL" id="PEYT01000023">
    <property type="protein sequence ID" value="PIS22939.1"/>
    <property type="molecule type" value="Genomic_DNA"/>
</dbReference>
<dbReference type="Pfam" id="PF00534">
    <property type="entry name" value="Glycos_transf_1"/>
    <property type="match status" value="1"/>
</dbReference>
<name>A0A2H0XFM2_UNCKA</name>
<dbReference type="GO" id="GO:0009103">
    <property type="term" value="P:lipopolysaccharide biosynthetic process"/>
    <property type="evidence" value="ECO:0007669"/>
    <property type="project" value="TreeGrafter"/>
</dbReference>
<evidence type="ECO:0000259" key="2">
    <source>
        <dbReference type="Pfam" id="PF00534"/>
    </source>
</evidence>
<dbReference type="CDD" id="cd03809">
    <property type="entry name" value="GT4_MtfB-like"/>
    <property type="match status" value="1"/>
</dbReference>
<dbReference type="AlphaFoldDB" id="A0A2H0XFM2"/>
<dbReference type="SUPFAM" id="SSF53756">
    <property type="entry name" value="UDP-Glycosyltransferase/glycogen phosphorylase"/>
    <property type="match status" value="1"/>
</dbReference>
<dbReference type="Gene3D" id="3.40.50.2000">
    <property type="entry name" value="Glycogen Phosphorylase B"/>
    <property type="match status" value="2"/>
</dbReference>
<keyword evidence="1" id="KW-0808">Transferase</keyword>
<gene>
    <name evidence="3" type="ORF">COT49_02520</name>
</gene>
<feature type="domain" description="Glycosyl transferase family 1" evidence="2">
    <location>
        <begin position="202"/>
        <end position="362"/>
    </location>
</feature>
<evidence type="ECO:0000313" key="4">
    <source>
        <dbReference type="Proteomes" id="UP000230340"/>
    </source>
</evidence>
<reference evidence="4" key="1">
    <citation type="submission" date="2017-09" db="EMBL/GenBank/DDBJ databases">
        <title>Depth-based differentiation of microbial function through sediment-hosted aquifers and enrichment of novel symbionts in the deep terrestrial subsurface.</title>
        <authorList>
            <person name="Probst A.J."/>
            <person name="Ladd B."/>
            <person name="Jarett J.K."/>
            <person name="Geller-Mcgrath D.E."/>
            <person name="Sieber C.M.K."/>
            <person name="Emerson J.B."/>
            <person name="Anantharaman K."/>
            <person name="Thomas B.C."/>
            <person name="Malmstrom R."/>
            <person name="Stieglmeier M."/>
            <person name="Klingl A."/>
            <person name="Woyke T."/>
            <person name="Ryan C.M."/>
            <person name="Banfield J.F."/>
        </authorList>
    </citation>
    <scope>NUCLEOTIDE SEQUENCE [LARGE SCALE GENOMIC DNA]</scope>
</reference>